<keyword evidence="1" id="KW-0472">Membrane</keyword>
<keyword evidence="1" id="KW-1133">Transmembrane helix</keyword>
<accession>A0AA38WM88</accession>
<dbReference type="AlphaFoldDB" id="A0AA38WM88"/>
<protein>
    <submittedName>
        <fullName evidence="2">Uncharacterized protein</fullName>
    </submittedName>
</protein>
<keyword evidence="1" id="KW-0812">Transmembrane</keyword>
<reference evidence="2" key="1">
    <citation type="submission" date="2023-03" db="EMBL/GenBank/DDBJ databases">
        <title>Chromosome-scale reference genome and RAD-based genetic map of yellow starthistle (Centaurea solstitialis) reveal putative structural variation and QTLs associated with invader traits.</title>
        <authorList>
            <person name="Reatini B."/>
            <person name="Cang F.A."/>
            <person name="Jiang Q."/>
            <person name="Mckibben M.T.W."/>
            <person name="Barker M.S."/>
            <person name="Rieseberg L.H."/>
            <person name="Dlugosch K.M."/>
        </authorList>
    </citation>
    <scope>NUCLEOTIDE SEQUENCE</scope>
    <source>
        <strain evidence="2">CAN-66</strain>
        <tissue evidence="2">Leaf</tissue>
    </source>
</reference>
<evidence type="ECO:0000313" key="2">
    <source>
        <dbReference type="EMBL" id="KAJ9557600.1"/>
    </source>
</evidence>
<evidence type="ECO:0000256" key="1">
    <source>
        <dbReference type="SAM" id="Phobius"/>
    </source>
</evidence>
<feature type="transmembrane region" description="Helical" evidence="1">
    <location>
        <begin position="12"/>
        <end position="32"/>
    </location>
</feature>
<dbReference type="Proteomes" id="UP001172457">
    <property type="component" value="Chromosome 3"/>
</dbReference>
<name>A0AA38WM88_9ASTR</name>
<proteinExistence type="predicted"/>
<gene>
    <name evidence="2" type="ORF">OSB04_012214</name>
</gene>
<keyword evidence="3" id="KW-1185">Reference proteome</keyword>
<comment type="caution">
    <text evidence="2">The sequence shown here is derived from an EMBL/GenBank/DDBJ whole genome shotgun (WGS) entry which is preliminary data.</text>
</comment>
<sequence>MCSTLSSPFEDLLPSLILFYSTVSAAQILALMKEGPASQLQHLRFFIADSLDNQRLLITDSVQYQQELTSAKFVLQTNLGSCFYTPILFLSIKVHSICLYSCFVHKQMLREILMDCLDHDIV</sequence>
<evidence type="ECO:0000313" key="3">
    <source>
        <dbReference type="Proteomes" id="UP001172457"/>
    </source>
</evidence>
<organism evidence="2 3">
    <name type="scientific">Centaurea solstitialis</name>
    <name type="common">yellow star-thistle</name>
    <dbReference type="NCBI Taxonomy" id="347529"/>
    <lineage>
        <taxon>Eukaryota</taxon>
        <taxon>Viridiplantae</taxon>
        <taxon>Streptophyta</taxon>
        <taxon>Embryophyta</taxon>
        <taxon>Tracheophyta</taxon>
        <taxon>Spermatophyta</taxon>
        <taxon>Magnoliopsida</taxon>
        <taxon>eudicotyledons</taxon>
        <taxon>Gunneridae</taxon>
        <taxon>Pentapetalae</taxon>
        <taxon>asterids</taxon>
        <taxon>campanulids</taxon>
        <taxon>Asterales</taxon>
        <taxon>Asteraceae</taxon>
        <taxon>Carduoideae</taxon>
        <taxon>Cardueae</taxon>
        <taxon>Centaureinae</taxon>
        <taxon>Centaurea</taxon>
    </lineage>
</organism>
<dbReference type="EMBL" id="JARYMX010000003">
    <property type="protein sequence ID" value="KAJ9557600.1"/>
    <property type="molecule type" value="Genomic_DNA"/>
</dbReference>